<reference evidence="3 4" key="1">
    <citation type="submission" date="2019-07" db="EMBL/GenBank/DDBJ databases">
        <title>Genomics analysis of Aphanomyces spp. identifies a new class of oomycete effector associated with host adaptation.</title>
        <authorList>
            <person name="Gaulin E."/>
        </authorList>
    </citation>
    <scope>NUCLEOTIDE SEQUENCE [LARGE SCALE GENOMIC DNA]</scope>
    <source>
        <strain evidence="3 4">ATCC 201684</strain>
    </source>
</reference>
<dbReference type="GO" id="GO:0005829">
    <property type="term" value="C:cytosol"/>
    <property type="evidence" value="ECO:0007669"/>
    <property type="project" value="TreeGrafter"/>
</dbReference>
<evidence type="ECO:0000313" key="3">
    <source>
        <dbReference type="EMBL" id="KAF0730619.1"/>
    </source>
</evidence>
<dbReference type="PANTHER" id="PTHR30308:SF2">
    <property type="entry name" value="SSRA-BINDING PROTEIN"/>
    <property type="match status" value="1"/>
</dbReference>
<dbReference type="VEuPathDB" id="FungiDB:AeMF1_009652"/>
<keyword evidence="4" id="KW-1185">Reference proteome</keyword>
<evidence type="ECO:0008006" key="5">
    <source>
        <dbReference type="Google" id="ProtNLM"/>
    </source>
</evidence>
<keyword evidence="1" id="KW-0963">Cytoplasm</keyword>
<name>A0A6G0WT04_9STRA</name>
<dbReference type="Gene3D" id="2.40.280.10">
    <property type="match status" value="1"/>
</dbReference>
<dbReference type="Proteomes" id="UP000481153">
    <property type="component" value="Unassembled WGS sequence"/>
</dbReference>
<dbReference type="InterPro" id="IPR023620">
    <property type="entry name" value="SmpB"/>
</dbReference>
<dbReference type="InterPro" id="IPR000037">
    <property type="entry name" value="SsrA-bd_prot"/>
</dbReference>
<comment type="caution">
    <text evidence="3">The sequence shown here is derived from an EMBL/GenBank/DDBJ whole genome shotgun (WGS) entry which is preliminary data.</text>
</comment>
<dbReference type="Pfam" id="PF01668">
    <property type="entry name" value="SmpB"/>
    <property type="match status" value="1"/>
</dbReference>
<dbReference type="EMBL" id="VJMJ01000153">
    <property type="protein sequence ID" value="KAF0730619.1"/>
    <property type="molecule type" value="Genomic_DNA"/>
</dbReference>
<sequence length="178" mass="20541">MMTMLARTGLRMLQPGLVRQAAIVTNAPIRKVVENHVGRSKYDVVDEIEVGIVLLPSEVKSIRDGNCDISAAFAEEYDNELFLHQMHIPVWRHGIVGRHEPTRVRKLLAHRNELKRLFDFAREPNAHLIPLRVHLGTTNWVKIQLGKCVRRKGPDNRKKEDARDVRRQIDRALKSSDY</sequence>
<evidence type="ECO:0000256" key="1">
    <source>
        <dbReference type="ARBA" id="ARBA00022490"/>
    </source>
</evidence>
<accession>A0A6G0WT04</accession>
<dbReference type="GO" id="GO:0070930">
    <property type="term" value="P:trans-translation-dependent protein tagging"/>
    <property type="evidence" value="ECO:0007669"/>
    <property type="project" value="TreeGrafter"/>
</dbReference>
<protein>
    <recommendedName>
        <fullName evidence="5">SsrA-binding protein</fullName>
    </recommendedName>
</protein>
<evidence type="ECO:0000256" key="2">
    <source>
        <dbReference type="ARBA" id="ARBA00022884"/>
    </source>
</evidence>
<proteinExistence type="predicted"/>
<dbReference type="PANTHER" id="PTHR30308">
    <property type="entry name" value="TMRNA-BINDING COMPONENT OF TRANS-TRANSLATION TAGGING COMPLEX"/>
    <property type="match status" value="1"/>
</dbReference>
<keyword evidence="2" id="KW-0694">RNA-binding</keyword>
<dbReference type="AlphaFoldDB" id="A0A6G0WT04"/>
<dbReference type="SUPFAM" id="SSF74982">
    <property type="entry name" value="Small protein B (SmpB)"/>
    <property type="match status" value="1"/>
</dbReference>
<gene>
    <name evidence="3" type="ORF">Ae201684_012038</name>
</gene>
<organism evidence="3 4">
    <name type="scientific">Aphanomyces euteiches</name>
    <dbReference type="NCBI Taxonomy" id="100861"/>
    <lineage>
        <taxon>Eukaryota</taxon>
        <taxon>Sar</taxon>
        <taxon>Stramenopiles</taxon>
        <taxon>Oomycota</taxon>
        <taxon>Saprolegniomycetes</taxon>
        <taxon>Saprolegniales</taxon>
        <taxon>Verrucalvaceae</taxon>
        <taxon>Aphanomyces</taxon>
    </lineage>
</organism>
<dbReference type="GO" id="GO:0003723">
    <property type="term" value="F:RNA binding"/>
    <property type="evidence" value="ECO:0007669"/>
    <property type="project" value="UniProtKB-KW"/>
</dbReference>
<evidence type="ECO:0000313" key="4">
    <source>
        <dbReference type="Proteomes" id="UP000481153"/>
    </source>
</evidence>